<gene>
    <name evidence="2" type="ORF">PMAYCL1PPCAC_20043</name>
</gene>
<dbReference type="AlphaFoldDB" id="A0AAN5CSC2"/>
<evidence type="ECO:0000259" key="1">
    <source>
        <dbReference type="PROSITE" id="PS50984"/>
    </source>
</evidence>
<accession>A0AAN5CSC2</accession>
<dbReference type="GO" id="GO:0003723">
    <property type="term" value="F:RNA binding"/>
    <property type="evidence" value="ECO:0007669"/>
    <property type="project" value="InterPro"/>
</dbReference>
<reference evidence="3" key="1">
    <citation type="submission" date="2022-10" db="EMBL/GenBank/DDBJ databases">
        <title>Genome assembly of Pristionchus species.</title>
        <authorList>
            <person name="Yoshida K."/>
            <person name="Sommer R.J."/>
        </authorList>
    </citation>
    <scope>NUCLEOTIDE SEQUENCE [LARGE SCALE GENOMIC DNA]</scope>
    <source>
        <strain evidence="3">RS5460</strain>
    </source>
</reference>
<dbReference type="SUPFAM" id="SSF55120">
    <property type="entry name" value="Pseudouridine synthase"/>
    <property type="match status" value="1"/>
</dbReference>
<dbReference type="InterPro" id="IPR011760">
    <property type="entry name" value="PsdUridine_synth_TruD_insert"/>
</dbReference>
<evidence type="ECO:0000313" key="2">
    <source>
        <dbReference type="EMBL" id="GMR49848.1"/>
    </source>
</evidence>
<name>A0AAN5CSC2_9BILA</name>
<keyword evidence="3" id="KW-1185">Reference proteome</keyword>
<proteinExistence type="predicted"/>
<dbReference type="Gene3D" id="3.30.2350.20">
    <property type="entry name" value="TruD, catalytic domain"/>
    <property type="match status" value="1"/>
</dbReference>
<protein>
    <recommendedName>
        <fullName evidence="1">TRUD domain-containing protein</fullName>
    </recommendedName>
</protein>
<evidence type="ECO:0000313" key="3">
    <source>
        <dbReference type="Proteomes" id="UP001328107"/>
    </source>
</evidence>
<organism evidence="2 3">
    <name type="scientific">Pristionchus mayeri</name>
    <dbReference type="NCBI Taxonomy" id="1317129"/>
    <lineage>
        <taxon>Eukaryota</taxon>
        <taxon>Metazoa</taxon>
        <taxon>Ecdysozoa</taxon>
        <taxon>Nematoda</taxon>
        <taxon>Chromadorea</taxon>
        <taxon>Rhabditida</taxon>
        <taxon>Rhabditina</taxon>
        <taxon>Diplogasteromorpha</taxon>
        <taxon>Diplogasteroidea</taxon>
        <taxon>Neodiplogasteridae</taxon>
        <taxon>Pristionchus</taxon>
    </lineage>
</organism>
<sequence>MVRTQFSLRSSTGRRLGMRKLRTSCCRWGRCCPISTVVLLYRISQARRRRRPCSDCLPPNIRSIYVHAHQSLLWNKLASERVVATGVSVQEGDVGGDSEVLDVSAASPFEVYVPLPNSA</sequence>
<dbReference type="InterPro" id="IPR020103">
    <property type="entry name" value="PsdUridine_synth_cat_dom_sf"/>
</dbReference>
<dbReference type="Proteomes" id="UP001328107">
    <property type="component" value="Unassembled WGS sequence"/>
</dbReference>
<comment type="caution">
    <text evidence="2">The sequence shown here is derived from an EMBL/GenBank/DDBJ whole genome shotgun (WGS) entry which is preliminary data.</text>
</comment>
<dbReference type="GO" id="GO:0001522">
    <property type="term" value="P:pseudouridine synthesis"/>
    <property type="evidence" value="ECO:0007669"/>
    <property type="project" value="InterPro"/>
</dbReference>
<dbReference type="PROSITE" id="PS50984">
    <property type="entry name" value="TRUD"/>
    <property type="match status" value="1"/>
</dbReference>
<dbReference type="InterPro" id="IPR042214">
    <property type="entry name" value="TruD_catalytic"/>
</dbReference>
<feature type="domain" description="TRUD" evidence="1">
    <location>
        <begin position="1"/>
        <end position="119"/>
    </location>
</feature>
<dbReference type="GO" id="GO:0009982">
    <property type="term" value="F:pseudouridine synthase activity"/>
    <property type="evidence" value="ECO:0007669"/>
    <property type="project" value="InterPro"/>
</dbReference>
<dbReference type="EMBL" id="BTRK01000004">
    <property type="protein sequence ID" value="GMR49848.1"/>
    <property type="molecule type" value="Genomic_DNA"/>
</dbReference>